<dbReference type="GO" id="GO:0009941">
    <property type="term" value="C:chloroplast envelope"/>
    <property type="evidence" value="ECO:0007669"/>
    <property type="project" value="TreeGrafter"/>
</dbReference>
<name>A0A8S9HTP5_BRACR</name>
<dbReference type="AlphaFoldDB" id="A0A8S9HTP5"/>
<dbReference type="PANTHER" id="PTHR47380:SF4">
    <property type="entry name" value="OS02G0533000 PROTEIN"/>
    <property type="match status" value="1"/>
</dbReference>
<organism evidence="1 2">
    <name type="scientific">Brassica cretica</name>
    <name type="common">Mustard</name>
    <dbReference type="NCBI Taxonomy" id="69181"/>
    <lineage>
        <taxon>Eukaryota</taxon>
        <taxon>Viridiplantae</taxon>
        <taxon>Streptophyta</taxon>
        <taxon>Embryophyta</taxon>
        <taxon>Tracheophyta</taxon>
        <taxon>Spermatophyta</taxon>
        <taxon>Magnoliopsida</taxon>
        <taxon>eudicotyledons</taxon>
        <taxon>Gunneridae</taxon>
        <taxon>Pentapetalae</taxon>
        <taxon>rosids</taxon>
        <taxon>malvids</taxon>
        <taxon>Brassicales</taxon>
        <taxon>Brassicaceae</taxon>
        <taxon>Brassiceae</taxon>
        <taxon>Brassica</taxon>
    </lineage>
</organism>
<comment type="caution">
    <text evidence="1">The sequence shown here is derived from an EMBL/GenBank/DDBJ whole genome shotgun (WGS) entry which is preliminary data.</text>
</comment>
<sequence>MLRIVCAKTGTTKCGQRVIVGDVASRAGMKVTEAQKALQALAADTNGFLEVFPWFDCMLTDKVLILRYSLAGYCFDLCKSKKTKDDVYLKLTIKLERIASCPCWYRERELKLRTSDHERKQAVVASGIESSIASWLRSCLGIELRRSEVASWDRVTNGNKMRISSGMVPWFADFVSSPLPFMLFHLVAAFNTARISGGSPFRYVCQSRGYCSRSHGDISEPSQCRPCFPNVSELERIASCPCWYRERELKLRTSDHERKQAVVASGIESSIASWLRSCLGIELRRSEVVSWDRVTNGNKMRIRFRVRDREFSTVRVYRRGDYGFVG</sequence>
<evidence type="ECO:0000313" key="1">
    <source>
        <dbReference type="EMBL" id="KAF2559536.1"/>
    </source>
</evidence>
<evidence type="ECO:0000313" key="2">
    <source>
        <dbReference type="Proteomes" id="UP000712281"/>
    </source>
</evidence>
<proteinExistence type="predicted"/>
<dbReference type="PANTHER" id="PTHR47380">
    <property type="entry name" value="OS02G0533000 PROTEIN"/>
    <property type="match status" value="1"/>
</dbReference>
<dbReference type="Proteomes" id="UP000712281">
    <property type="component" value="Unassembled WGS sequence"/>
</dbReference>
<protein>
    <submittedName>
        <fullName evidence="1">Uncharacterized protein</fullName>
    </submittedName>
</protein>
<reference evidence="1" key="1">
    <citation type="submission" date="2019-12" db="EMBL/GenBank/DDBJ databases">
        <title>Genome sequencing and annotation of Brassica cretica.</title>
        <authorList>
            <person name="Studholme D.J."/>
            <person name="Sarris P.F."/>
        </authorList>
    </citation>
    <scope>NUCLEOTIDE SEQUENCE</scope>
    <source>
        <strain evidence="1">PFS-001/15</strain>
        <tissue evidence="1">Leaf</tissue>
    </source>
</reference>
<dbReference type="EMBL" id="QGKW02001940">
    <property type="protein sequence ID" value="KAF2559536.1"/>
    <property type="molecule type" value="Genomic_DNA"/>
</dbReference>
<accession>A0A8S9HTP5</accession>
<dbReference type="InterPro" id="IPR044200">
    <property type="entry name" value="At5g03900-like"/>
</dbReference>
<gene>
    <name evidence="1" type="ORF">F2Q68_00014784</name>
</gene>